<feature type="domain" description="HTH tetR-type" evidence="5">
    <location>
        <begin position="8"/>
        <end position="68"/>
    </location>
</feature>
<feature type="DNA-binding region" description="H-T-H motif" evidence="4">
    <location>
        <begin position="31"/>
        <end position="50"/>
    </location>
</feature>
<reference evidence="7" key="1">
    <citation type="submission" date="2017-02" db="EMBL/GenBank/DDBJ databases">
        <authorList>
            <person name="Varghese N."/>
            <person name="Submissions S."/>
        </authorList>
    </citation>
    <scope>NUCLEOTIDE SEQUENCE [LARGE SCALE GENOMIC DNA]</scope>
    <source>
        <strain evidence="7">ATCC BAA-34</strain>
    </source>
</reference>
<dbReference type="OrthoDB" id="9793734at2"/>
<dbReference type="Gene3D" id="1.10.357.10">
    <property type="entry name" value="Tetracycline Repressor, domain 2"/>
    <property type="match status" value="1"/>
</dbReference>
<dbReference type="Pfam" id="PF16925">
    <property type="entry name" value="TetR_C_13"/>
    <property type="match status" value="1"/>
</dbReference>
<dbReference type="SUPFAM" id="SSF46689">
    <property type="entry name" value="Homeodomain-like"/>
    <property type="match status" value="1"/>
</dbReference>
<dbReference type="PROSITE" id="PS50977">
    <property type="entry name" value="HTH_TETR_2"/>
    <property type="match status" value="1"/>
</dbReference>
<dbReference type="STRING" id="115783.SAMN02745119_00163"/>
<evidence type="ECO:0000256" key="3">
    <source>
        <dbReference type="ARBA" id="ARBA00023163"/>
    </source>
</evidence>
<evidence type="ECO:0000313" key="6">
    <source>
        <dbReference type="EMBL" id="SJZ34985.1"/>
    </source>
</evidence>
<proteinExistence type="predicted"/>
<keyword evidence="1" id="KW-0805">Transcription regulation</keyword>
<gene>
    <name evidence="6" type="ORF">SAMN02745119_00163</name>
</gene>
<accession>A0A1T4JY85</accession>
<dbReference type="Pfam" id="PF00440">
    <property type="entry name" value="TetR_N"/>
    <property type="match status" value="1"/>
</dbReference>
<dbReference type="GO" id="GO:0003677">
    <property type="term" value="F:DNA binding"/>
    <property type="evidence" value="ECO:0007669"/>
    <property type="project" value="UniProtKB-UniRule"/>
</dbReference>
<dbReference type="InterPro" id="IPR011075">
    <property type="entry name" value="TetR_C"/>
</dbReference>
<organism evidence="6 7">
    <name type="scientific">Trichlorobacter thiogenes</name>
    <dbReference type="NCBI Taxonomy" id="115783"/>
    <lineage>
        <taxon>Bacteria</taxon>
        <taxon>Pseudomonadati</taxon>
        <taxon>Thermodesulfobacteriota</taxon>
        <taxon>Desulfuromonadia</taxon>
        <taxon>Geobacterales</taxon>
        <taxon>Geobacteraceae</taxon>
        <taxon>Trichlorobacter</taxon>
    </lineage>
</organism>
<dbReference type="AlphaFoldDB" id="A0A1T4JY85"/>
<keyword evidence="3" id="KW-0804">Transcription</keyword>
<dbReference type="RefSeq" id="WP_078788477.1">
    <property type="nucleotide sequence ID" value="NZ_FUWR01000001.1"/>
</dbReference>
<evidence type="ECO:0000256" key="2">
    <source>
        <dbReference type="ARBA" id="ARBA00023125"/>
    </source>
</evidence>
<evidence type="ECO:0000313" key="7">
    <source>
        <dbReference type="Proteomes" id="UP000190102"/>
    </source>
</evidence>
<dbReference type="InterPro" id="IPR036271">
    <property type="entry name" value="Tet_transcr_reg_TetR-rel_C_sf"/>
</dbReference>
<dbReference type="Proteomes" id="UP000190102">
    <property type="component" value="Unassembled WGS sequence"/>
</dbReference>
<dbReference type="PRINTS" id="PR00455">
    <property type="entry name" value="HTHTETR"/>
</dbReference>
<dbReference type="InterPro" id="IPR009057">
    <property type="entry name" value="Homeodomain-like_sf"/>
</dbReference>
<evidence type="ECO:0000259" key="5">
    <source>
        <dbReference type="PROSITE" id="PS50977"/>
    </source>
</evidence>
<protein>
    <submittedName>
        <fullName evidence="6">Transcriptional regulator, TetR family</fullName>
    </submittedName>
</protein>
<dbReference type="InterPro" id="IPR001647">
    <property type="entry name" value="HTH_TetR"/>
</dbReference>
<sequence>MSRPKNPDMIRSRLLDAGLAAFAKRGYHGTGIKEIVDTAQIPKGSFYNYFKSKEEFGLAIVLRHSEEFWQKWHDSIDATQPDPLVALRTCFNLMLTEHLCCAVNTCSVVVHLAGEICEGSELCRSTMSAVVQEWSKNLAVLIRQAQLAGTIRQDIDAPQLATLFWDAWLGAMQRMKMNDSVEPLNQLVELMFGTLLKA</sequence>
<dbReference type="PANTHER" id="PTHR47506">
    <property type="entry name" value="TRANSCRIPTIONAL REGULATORY PROTEIN"/>
    <property type="match status" value="1"/>
</dbReference>
<keyword evidence="7" id="KW-1185">Reference proteome</keyword>
<name>A0A1T4JY85_9BACT</name>
<dbReference type="SUPFAM" id="SSF48498">
    <property type="entry name" value="Tetracyclin repressor-like, C-terminal domain"/>
    <property type="match status" value="1"/>
</dbReference>
<evidence type="ECO:0000256" key="4">
    <source>
        <dbReference type="PROSITE-ProRule" id="PRU00335"/>
    </source>
</evidence>
<evidence type="ECO:0000256" key="1">
    <source>
        <dbReference type="ARBA" id="ARBA00023015"/>
    </source>
</evidence>
<keyword evidence="2 4" id="KW-0238">DNA-binding</keyword>
<dbReference type="PANTHER" id="PTHR47506:SF6">
    <property type="entry name" value="HTH-TYPE TRANSCRIPTIONAL REPRESSOR NEMR"/>
    <property type="match status" value="1"/>
</dbReference>
<dbReference type="EMBL" id="FUWR01000001">
    <property type="protein sequence ID" value="SJZ34985.1"/>
    <property type="molecule type" value="Genomic_DNA"/>
</dbReference>